<accession>A0A1G7ZN71</accession>
<organism evidence="1 2">
    <name type="scientific">Phytopseudomonas flavescens</name>
    <dbReference type="NCBI Taxonomy" id="29435"/>
    <lineage>
        <taxon>Bacteria</taxon>
        <taxon>Pseudomonadati</taxon>
        <taxon>Pseudomonadota</taxon>
        <taxon>Gammaproteobacteria</taxon>
        <taxon>Pseudomonadales</taxon>
        <taxon>Pseudomonadaceae</taxon>
        <taxon>Phytopseudomonas</taxon>
    </lineage>
</organism>
<name>A0A1G7ZN71_9GAMM</name>
<dbReference type="Proteomes" id="UP000198606">
    <property type="component" value="Unassembled WGS sequence"/>
</dbReference>
<dbReference type="AlphaFoldDB" id="A0A1G7ZN71"/>
<sequence>MADSRSEGDLQVEQGGDAFHDAQAQSNAFDIAVSRFAYAIELFK</sequence>
<protein>
    <submittedName>
        <fullName evidence="1">Uncharacterized protein</fullName>
    </submittedName>
</protein>
<reference evidence="1 2" key="1">
    <citation type="submission" date="2016-10" db="EMBL/GenBank/DDBJ databases">
        <authorList>
            <person name="de Groot N.N."/>
        </authorList>
    </citation>
    <scope>NUCLEOTIDE SEQUENCE [LARGE SCALE GENOMIC DNA]</scope>
    <source>
        <strain evidence="1 2">LMG 18387</strain>
    </source>
</reference>
<evidence type="ECO:0000313" key="1">
    <source>
        <dbReference type="EMBL" id="SDH10017.1"/>
    </source>
</evidence>
<evidence type="ECO:0000313" key="2">
    <source>
        <dbReference type="Proteomes" id="UP000198606"/>
    </source>
</evidence>
<proteinExistence type="predicted"/>
<dbReference type="EMBL" id="FNDG01000002">
    <property type="protein sequence ID" value="SDH10017.1"/>
    <property type="molecule type" value="Genomic_DNA"/>
</dbReference>
<gene>
    <name evidence="1" type="ORF">SAMN05216588_102409</name>
</gene>